<gene>
    <name evidence="1" type="ORF">HMPREF9350_04874</name>
</gene>
<evidence type="ECO:0000313" key="1">
    <source>
        <dbReference type="EMBL" id="EFU33269.1"/>
    </source>
</evidence>
<dbReference type="EMBL" id="ADWQ01000036">
    <property type="protein sequence ID" value="EFU33269.1"/>
    <property type="molecule type" value="Genomic_DNA"/>
</dbReference>
<evidence type="ECO:0000313" key="2">
    <source>
        <dbReference type="Proteomes" id="UP000005056"/>
    </source>
</evidence>
<name>A0AAN3M5V8_ECOLX</name>
<comment type="caution">
    <text evidence="1">The sequence shown here is derived from an EMBL/GenBank/DDBJ whole genome shotgun (WGS) entry which is preliminary data.</text>
</comment>
<organism evidence="1 2">
    <name type="scientific">Escherichia coli MS 85-1</name>
    <dbReference type="NCBI Taxonomy" id="679202"/>
    <lineage>
        <taxon>Bacteria</taxon>
        <taxon>Pseudomonadati</taxon>
        <taxon>Pseudomonadota</taxon>
        <taxon>Gammaproteobacteria</taxon>
        <taxon>Enterobacterales</taxon>
        <taxon>Enterobacteriaceae</taxon>
        <taxon>Escherichia</taxon>
    </lineage>
</organism>
<dbReference type="AlphaFoldDB" id="A0AAN3M5V8"/>
<accession>A0AAN3M5V8</accession>
<proteinExistence type="predicted"/>
<protein>
    <submittedName>
        <fullName evidence="1">Uncharacterized protein</fullName>
    </submittedName>
</protein>
<sequence length="39" mass="4213">MSRRLATDQPQIFHKPAIKPAAYLMASLVCNCGDASYSG</sequence>
<reference evidence="1 2" key="1">
    <citation type="submission" date="2010-09" db="EMBL/GenBank/DDBJ databases">
        <authorList>
            <person name="Weinstock G."/>
            <person name="Sodergren E."/>
            <person name="Clifton S."/>
            <person name="Fulton L."/>
            <person name="Fulton B."/>
            <person name="Courtney L."/>
            <person name="Fronick C."/>
            <person name="Harrison M."/>
            <person name="Strong C."/>
            <person name="Farmer C."/>
            <person name="Delahaunty K."/>
            <person name="Markovic C."/>
            <person name="Hall O."/>
            <person name="Minx P."/>
            <person name="Tomlinson C."/>
            <person name="Mitreva M."/>
            <person name="Hou S."/>
            <person name="Chen J."/>
            <person name="Wollam A."/>
            <person name="Pepin K.H."/>
            <person name="Johnson M."/>
            <person name="Bhonagiri V."/>
            <person name="Zhang X."/>
            <person name="Suruliraj S."/>
            <person name="Warren W."/>
            <person name="Chinwalla A."/>
            <person name="Mardis E.R."/>
            <person name="Wilson R.K."/>
        </authorList>
    </citation>
    <scope>NUCLEOTIDE SEQUENCE [LARGE SCALE GENOMIC DNA]</scope>
    <source>
        <strain evidence="1 2">MS 85-1</strain>
    </source>
</reference>
<dbReference type="Proteomes" id="UP000005056">
    <property type="component" value="Unassembled WGS sequence"/>
</dbReference>